<feature type="domain" description="Adenylosuccinate lyase C-terminal" evidence="2">
    <location>
        <begin position="100"/>
        <end position="166"/>
    </location>
</feature>
<evidence type="ECO:0000313" key="4">
    <source>
        <dbReference type="Proteomes" id="UP000295560"/>
    </source>
</evidence>
<sequence>MPRLLFLVSGARELPLADGSMHETGYFAEEALTPYERFVEAGVDIDVATPDGRAPHADPYGLEPIFHYPDEDEDFLASITRTFAHDVDDIRLTLRHLTEIGLIAARRVHLALVEAGVTPEQARDQVARAARTAWDTDRNFLDVLDETGDGAPLDRAALDRAYTAVVEDSRRESERVAATLAANPGFQQPTSLAALSDEQLAGYDAVFAPGGHGPMVDLADNPDVTRLLRILHQKRAPIASLCHGPALLLAAPANLDGQWIFDGYRVTAFTDEEEYQTPPGKLGMPWLLEASLRNAGAVFDDARAAWTSHVVVDRNVITAQNPNSADAVADAVLKALDVL</sequence>
<reference evidence="3 4" key="1">
    <citation type="submission" date="2019-03" db="EMBL/GenBank/DDBJ databases">
        <title>Sequencing the genomes of 1000 actinobacteria strains.</title>
        <authorList>
            <person name="Klenk H.-P."/>
        </authorList>
    </citation>
    <scope>NUCLEOTIDE SEQUENCE [LARGE SCALE GENOMIC DNA]</scope>
    <source>
        <strain evidence="3 4">DSM 44969</strain>
    </source>
</reference>
<comment type="caution">
    <text evidence="3">The sequence shown here is derived from an EMBL/GenBank/DDBJ whole genome shotgun (WGS) entry which is preliminary data.</text>
</comment>
<dbReference type="SMART" id="SM00998">
    <property type="entry name" value="ADSL_C"/>
    <property type="match status" value="1"/>
</dbReference>
<organism evidence="3 4">
    <name type="scientific">Pseudonocardia endophytica</name>
    <dbReference type="NCBI Taxonomy" id="401976"/>
    <lineage>
        <taxon>Bacteria</taxon>
        <taxon>Bacillati</taxon>
        <taxon>Actinomycetota</taxon>
        <taxon>Actinomycetes</taxon>
        <taxon>Pseudonocardiales</taxon>
        <taxon>Pseudonocardiaceae</taxon>
        <taxon>Pseudonocardia</taxon>
    </lineage>
</organism>
<dbReference type="InterPro" id="IPR019468">
    <property type="entry name" value="AdenyloSucc_lyase_C"/>
</dbReference>
<dbReference type="Gene3D" id="3.40.50.880">
    <property type="match status" value="2"/>
</dbReference>
<dbReference type="GO" id="GO:0019172">
    <property type="term" value="F:glyoxalase III activity"/>
    <property type="evidence" value="ECO:0007669"/>
    <property type="project" value="TreeGrafter"/>
</dbReference>
<dbReference type="InterPro" id="IPR002818">
    <property type="entry name" value="DJ-1/PfpI"/>
</dbReference>
<dbReference type="SUPFAM" id="SSF52317">
    <property type="entry name" value="Class I glutamine amidotransferase-like"/>
    <property type="match status" value="2"/>
</dbReference>
<dbReference type="Pfam" id="PF10397">
    <property type="entry name" value="ADSL_C"/>
    <property type="match status" value="1"/>
</dbReference>
<accession>A0A4R1HXW0</accession>
<dbReference type="PANTHER" id="PTHR48094">
    <property type="entry name" value="PROTEIN/NUCLEIC ACID DEGLYCASE DJ-1-RELATED"/>
    <property type="match status" value="1"/>
</dbReference>
<dbReference type="SUPFAM" id="SSF48557">
    <property type="entry name" value="L-aspartase-like"/>
    <property type="match status" value="1"/>
</dbReference>
<dbReference type="InterPro" id="IPR029062">
    <property type="entry name" value="Class_I_gatase-like"/>
</dbReference>
<dbReference type="InterPro" id="IPR050325">
    <property type="entry name" value="Prot/Nucl_acid_deglycase"/>
</dbReference>
<dbReference type="InterPro" id="IPR008948">
    <property type="entry name" value="L-Aspartase-like"/>
</dbReference>
<dbReference type="GO" id="GO:0005737">
    <property type="term" value="C:cytoplasm"/>
    <property type="evidence" value="ECO:0007669"/>
    <property type="project" value="TreeGrafter"/>
</dbReference>
<proteinExistence type="predicted"/>
<dbReference type="EMBL" id="SMFZ01000001">
    <property type="protein sequence ID" value="TCK27617.1"/>
    <property type="molecule type" value="Genomic_DNA"/>
</dbReference>
<dbReference type="OrthoDB" id="9792284at2"/>
<gene>
    <name evidence="3" type="ORF">EV378_3489</name>
</gene>
<keyword evidence="4" id="KW-1185">Reference proteome</keyword>
<dbReference type="RefSeq" id="WP_132426645.1">
    <property type="nucleotide sequence ID" value="NZ_SMFZ01000001.1"/>
</dbReference>
<protein>
    <submittedName>
        <fullName evidence="3">Adenylosuccinate lyase-like protein</fullName>
    </submittedName>
</protein>
<dbReference type="AlphaFoldDB" id="A0A4R1HXW0"/>
<evidence type="ECO:0000256" key="1">
    <source>
        <dbReference type="ARBA" id="ARBA00023239"/>
    </source>
</evidence>
<dbReference type="Pfam" id="PF01965">
    <property type="entry name" value="DJ-1_PfpI"/>
    <property type="match status" value="1"/>
</dbReference>
<evidence type="ECO:0000313" key="3">
    <source>
        <dbReference type="EMBL" id="TCK27617.1"/>
    </source>
</evidence>
<dbReference type="GO" id="GO:0019243">
    <property type="term" value="P:methylglyoxal catabolic process to D-lactate via S-lactoyl-glutathione"/>
    <property type="evidence" value="ECO:0007669"/>
    <property type="project" value="TreeGrafter"/>
</dbReference>
<dbReference type="CDD" id="cd03141">
    <property type="entry name" value="GATase1_Hsp31_like"/>
    <property type="match status" value="1"/>
</dbReference>
<dbReference type="Proteomes" id="UP000295560">
    <property type="component" value="Unassembled WGS sequence"/>
</dbReference>
<evidence type="ECO:0000259" key="2">
    <source>
        <dbReference type="SMART" id="SM00998"/>
    </source>
</evidence>
<dbReference type="PANTHER" id="PTHR48094:SF22">
    <property type="entry name" value="DJ-1_PFPI DOMAIN-CONTAINING PROTEIN"/>
    <property type="match status" value="1"/>
</dbReference>
<keyword evidence="1 3" id="KW-0456">Lyase</keyword>
<name>A0A4R1HXW0_PSEEN</name>